<comment type="caution">
    <text evidence="2">The sequence shown here is derived from an EMBL/GenBank/DDBJ whole genome shotgun (WGS) entry which is preliminary data.</text>
</comment>
<keyword evidence="3" id="KW-1185">Reference proteome</keyword>
<name>A0AAE0G218_9CHLO</name>
<proteinExistence type="predicted"/>
<protein>
    <submittedName>
        <fullName evidence="2">Uncharacterized protein</fullName>
    </submittedName>
</protein>
<accession>A0AAE0G218</accession>
<evidence type="ECO:0000313" key="3">
    <source>
        <dbReference type="Proteomes" id="UP001190700"/>
    </source>
</evidence>
<sequence>MWTEGHLYSKLYPPQEFVKLHHEAKADYLISRIDKGLRGEKAVWISHVHVEELLNAVLTVPKLSDRMTSVTVSQCVPCQHCEQKTGEVHFSPPPHSPGVPSSPPPTPLSFQEQLYAEVAEEDAREDEKY</sequence>
<feature type="region of interest" description="Disordered" evidence="1">
    <location>
        <begin position="85"/>
        <end position="110"/>
    </location>
</feature>
<gene>
    <name evidence="2" type="ORF">CYMTET_21376</name>
</gene>
<dbReference type="EMBL" id="LGRX02010520">
    <property type="protein sequence ID" value="KAK3270217.1"/>
    <property type="molecule type" value="Genomic_DNA"/>
</dbReference>
<feature type="compositionally biased region" description="Pro residues" evidence="1">
    <location>
        <begin position="91"/>
        <end position="107"/>
    </location>
</feature>
<reference evidence="2 3" key="1">
    <citation type="journal article" date="2015" name="Genome Biol. Evol.">
        <title>Comparative Genomics of a Bacterivorous Green Alga Reveals Evolutionary Causalities and Consequences of Phago-Mixotrophic Mode of Nutrition.</title>
        <authorList>
            <person name="Burns J.A."/>
            <person name="Paasch A."/>
            <person name="Narechania A."/>
            <person name="Kim E."/>
        </authorList>
    </citation>
    <scope>NUCLEOTIDE SEQUENCE [LARGE SCALE GENOMIC DNA]</scope>
    <source>
        <strain evidence="2 3">PLY_AMNH</strain>
    </source>
</reference>
<dbReference type="AlphaFoldDB" id="A0AAE0G218"/>
<organism evidence="2 3">
    <name type="scientific">Cymbomonas tetramitiformis</name>
    <dbReference type="NCBI Taxonomy" id="36881"/>
    <lineage>
        <taxon>Eukaryota</taxon>
        <taxon>Viridiplantae</taxon>
        <taxon>Chlorophyta</taxon>
        <taxon>Pyramimonadophyceae</taxon>
        <taxon>Pyramimonadales</taxon>
        <taxon>Pyramimonadaceae</taxon>
        <taxon>Cymbomonas</taxon>
    </lineage>
</organism>
<dbReference type="Proteomes" id="UP001190700">
    <property type="component" value="Unassembled WGS sequence"/>
</dbReference>
<evidence type="ECO:0000256" key="1">
    <source>
        <dbReference type="SAM" id="MobiDB-lite"/>
    </source>
</evidence>
<evidence type="ECO:0000313" key="2">
    <source>
        <dbReference type="EMBL" id="KAK3270217.1"/>
    </source>
</evidence>